<reference evidence="2" key="1">
    <citation type="submission" date="2016-10" db="EMBL/GenBank/DDBJ databases">
        <authorList>
            <person name="Varghese N."/>
            <person name="Submissions S."/>
        </authorList>
    </citation>
    <scope>NUCLEOTIDE SEQUENCE [LARGE SCALE GENOMIC DNA]</scope>
    <source>
        <strain evidence="2">DSM 25575</strain>
    </source>
</reference>
<keyword evidence="2" id="KW-1185">Reference proteome</keyword>
<dbReference type="OrthoDB" id="1260127at2"/>
<dbReference type="Proteomes" id="UP000198769">
    <property type="component" value="Unassembled WGS sequence"/>
</dbReference>
<name>A0A1I5ALK5_CHROL</name>
<dbReference type="AlphaFoldDB" id="A0A1I5ALK5"/>
<protein>
    <recommendedName>
        <fullName evidence="3">Helix-turn-helix domain-containing protein</fullName>
    </recommendedName>
</protein>
<gene>
    <name evidence="1" type="ORF">SAMN05421594_3561</name>
</gene>
<organism evidence="1 2">
    <name type="scientific">Chryseobacterium oleae</name>
    <dbReference type="NCBI Taxonomy" id="491207"/>
    <lineage>
        <taxon>Bacteria</taxon>
        <taxon>Pseudomonadati</taxon>
        <taxon>Bacteroidota</taxon>
        <taxon>Flavobacteriia</taxon>
        <taxon>Flavobacteriales</taxon>
        <taxon>Weeksellaceae</taxon>
        <taxon>Chryseobacterium group</taxon>
        <taxon>Chryseobacterium</taxon>
    </lineage>
</organism>
<proteinExistence type="predicted"/>
<evidence type="ECO:0000313" key="2">
    <source>
        <dbReference type="Proteomes" id="UP000198769"/>
    </source>
</evidence>
<sequence length="105" mass="12490">MPDFKLIYTDIISEKFPDKINNPMIRNKLNALHTTSEILKFNALIFGQPTYSVECKNQRLRSYDEYSIRGILNYQKKNRLTNTETANHFKTSRNTIARWRSVYKL</sequence>
<evidence type="ECO:0008006" key="3">
    <source>
        <dbReference type="Google" id="ProtNLM"/>
    </source>
</evidence>
<dbReference type="RefSeq" id="WP_090025863.1">
    <property type="nucleotide sequence ID" value="NZ_FOVD01000006.1"/>
</dbReference>
<accession>A0A1I5ALK5</accession>
<dbReference type="EMBL" id="FOVD01000006">
    <property type="protein sequence ID" value="SFN63351.1"/>
    <property type="molecule type" value="Genomic_DNA"/>
</dbReference>
<evidence type="ECO:0000313" key="1">
    <source>
        <dbReference type="EMBL" id="SFN63351.1"/>
    </source>
</evidence>